<organism evidence="1 2">
    <name type="scientific">Pistacia atlantica</name>
    <dbReference type="NCBI Taxonomy" id="434234"/>
    <lineage>
        <taxon>Eukaryota</taxon>
        <taxon>Viridiplantae</taxon>
        <taxon>Streptophyta</taxon>
        <taxon>Embryophyta</taxon>
        <taxon>Tracheophyta</taxon>
        <taxon>Spermatophyta</taxon>
        <taxon>Magnoliopsida</taxon>
        <taxon>eudicotyledons</taxon>
        <taxon>Gunneridae</taxon>
        <taxon>Pentapetalae</taxon>
        <taxon>rosids</taxon>
        <taxon>malvids</taxon>
        <taxon>Sapindales</taxon>
        <taxon>Anacardiaceae</taxon>
        <taxon>Pistacia</taxon>
    </lineage>
</organism>
<evidence type="ECO:0000313" key="2">
    <source>
        <dbReference type="Proteomes" id="UP001164250"/>
    </source>
</evidence>
<dbReference type="Proteomes" id="UP001164250">
    <property type="component" value="Chromosome 3"/>
</dbReference>
<protein>
    <submittedName>
        <fullName evidence="1">Uncharacterized protein</fullName>
    </submittedName>
</protein>
<evidence type="ECO:0000313" key="1">
    <source>
        <dbReference type="EMBL" id="KAJ0100850.1"/>
    </source>
</evidence>
<name>A0ACC1BP75_9ROSI</name>
<comment type="caution">
    <text evidence="1">The sequence shown here is derived from an EMBL/GenBank/DDBJ whole genome shotgun (WGS) entry which is preliminary data.</text>
</comment>
<gene>
    <name evidence="1" type="ORF">Patl1_04531</name>
</gene>
<proteinExistence type="predicted"/>
<reference evidence="2" key="1">
    <citation type="journal article" date="2023" name="G3 (Bethesda)">
        <title>Genome assembly and association tests identify interacting loci associated with vigor, precocity, and sex in interspecific pistachio rootstocks.</title>
        <authorList>
            <person name="Palmer W."/>
            <person name="Jacygrad E."/>
            <person name="Sagayaradj S."/>
            <person name="Cavanaugh K."/>
            <person name="Han R."/>
            <person name="Bertier L."/>
            <person name="Beede B."/>
            <person name="Kafkas S."/>
            <person name="Golino D."/>
            <person name="Preece J."/>
            <person name="Michelmore R."/>
        </authorList>
    </citation>
    <scope>NUCLEOTIDE SEQUENCE [LARGE SCALE GENOMIC DNA]</scope>
</reference>
<accession>A0ACC1BP75</accession>
<sequence length="83" mass="9190">MSSNGGRISRFDVALMKSMQQKGNASVAESASASGNKCNNRSVWSTVGDVNNQTVKRINGDDQKRRKEEKDEILFNLICWAPN</sequence>
<dbReference type="EMBL" id="CM047899">
    <property type="protein sequence ID" value="KAJ0100850.1"/>
    <property type="molecule type" value="Genomic_DNA"/>
</dbReference>
<keyword evidence="2" id="KW-1185">Reference proteome</keyword>